<dbReference type="PROSITE" id="PS50835">
    <property type="entry name" value="IG_LIKE"/>
    <property type="match status" value="1"/>
</dbReference>
<dbReference type="InterPro" id="IPR003599">
    <property type="entry name" value="Ig_sub"/>
</dbReference>
<protein>
    <recommendedName>
        <fullName evidence="2">Ig-like domain-containing protein</fullName>
    </recommendedName>
</protein>
<sequence>MEGDSVTLHTGVQMKREEKISDQMTPKKIITWYFNQTKIARILGDHPFFGDRSFICTDDECKERFRDRLKLDHETGSLTIRDIRTTDSGLYDLLINWDHILSWVRSSNVSSNTKIFIVAVHGVPAAERHEMKTMSVKEEESVTLDTRITKNPHHSITWYFNDSLIAEITGDLSFICTDVQCKDAEERFRDRLKLDHQTGSLTIRDTRTTDSGLYKLQISSNRFSISRISTVLTVNGVSGVGADEESVFVKEGDSVTLYTNIEANQQEKVRWYFKDTLIAKITGDQREICSEDECKERFRDRLKLDHQTASLTIMNTRTTDSGDYTLKIINTGRDSDKIFSVSVHGVSAAQRDEMKRKSVKEGESVTLDPGVVKNPNDVMKWYFNDIPIAEITGDQSKICTDDECKERFRDRLKLDHQTGSLTIINITNTDSGEYKLQIIIRSSSFSISRILTVLTVIGVSGVDTDEESVFVKEGDSVTLRTNIEANQQETMRWYFNDIQITKIIGEKREICSYDECKERFRDRLKLDHQTGSLIIMNTRTTDSGLYKLKIINTGRDSDKIFSVSVHGVSAAEQYEMKRKSVKEGESVTLEPGVVKNPNDVMTWYFNDFLIAEITGDQSKICTDDECKERFRDRLKLDHQTGSLTIMNTRTTDSGDYKLQITNSSRFSISRILTVLTVNAVPDSGLSPVAGAGIGVLLLIITAAAAAAAVFLYRKNPQNNRDQGKKLQVLSPDQSMTPCIPPEVNAS</sequence>
<evidence type="ECO:0000256" key="1">
    <source>
        <dbReference type="SAM" id="Phobius"/>
    </source>
</evidence>
<keyword evidence="1" id="KW-0812">Transmembrane</keyword>
<dbReference type="PANTHER" id="PTHR21063:SF4">
    <property type="entry name" value="CD48 ANTIGEN-RELATED"/>
    <property type="match status" value="1"/>
</dbReference>
<feature type="transmembrane region" description="Helical" evidence="1">
    <location>
        <begin position="688"/>
        <end position="712"/>
    </location>
</feature>
<feature type="domain" description="Ig-like" evidence="2">
    <location>
        <begin position="124"/>
        <end position="226"/>
    </location>
</feature>
<proteinExistence type="predicted"/>
<dbReference type="SMART" id="SM00409">
    <property type="entry name" value="IG"/>
    <property type="match status" value="5"/>
</dbReference>
<keyword evidence="1" id="KW-0472">Membrane</keyword>
<dbReference type="InterPro" id="IPR013098">
    <property type="entry name" value="Ig_I-set"/>
</dbReference>
<dbReference type="Pfam" id="PF07686">
    <property type="entry name" value="V-set"/>
    <property type="match status" value="2"/>
</dbReference>
<evidence type="ECO:0000259" key="2">
    <source>
        <dbReference type="PROSITE" id="PS50835"/>
    </source>
</evidence>
<dbReference type="AlphaFoldDB" id="A0A8C1FQ74"/>
<accession>A0A8C1FQ74</accession>
<name>A0A8C1FQ74_CYPCA</name>
<dbReference type="Ensembl" id="ENSCCRT00000103529.2">
    <property type="protein sequence ID" value="ENSCCRP00000095400.2"/>
    <property type="gene ID" value="ENSCCRG00000043660.2"/>
</dbReference>
<keyword evidence="1" id="KW-1133">Transmembrane helix</keyword>
<dbReference type="SUPFAM" id="SSF48726">
    <property type="entry name" value="Immunoglobulin"/>
    <property type="match status" value="6"/>
</dbReference>
<dbReference type="Pfam" id="PF07679">
    <property type="entry name" value="I-set"/>
    <property type="match status" value="3"/>
</dbReference>
<reference evidence="3" key="2">
    <citation type="submission" date="2025-09" db="UniProtKB">
        <authorList>
            <consortium name="Ensembl"/>
        </authorList>
    </citation>
    <scope>IDENTIFICATION</scope>
</reference>
<dbReference type="OMA" id="QRVMHND"/>
<dbReference type="InterPro" id="IPR036179">
    <property type="entry name" value="Ig-like_dom_sf"/>
</dbReference>
<dbReference type="PANTHER" id="PTHR21063">
    <property type="entry name" value="LFA-3"/>
    <property type="match status" value="1"/>
</dbReference>
<dbReference type="InterPro" id="IPR007110">
    <property type="entry name" value="Ig-like_dom"/>
</dbReference>
<dbReference type="GeneTree" id="ENSGT01050000244806"/>
<dbReference type="InterPro" id="IPR013783">
    <property type="entry name" value="Ig-like_fold"/>
</dbReference>
<evidence type="ECO:0000313" key="3">
    <source>
        <dbReference type="Ensembl" id="ENSCCRP00000095400.2"/>
    </source>
</evidence>
<organism evidence="3 4">
    <name type="scientific">Cyprinus carpio carpio</name>
    <dbReference type="NCBI Taxonomy" id="630221"/>
    <lineage>
        <taxon>Eukaryota</taxon>
        <taxon>Metazoa</taxon>
        <taxon>Chordata</taxon>
        <taxon>Craniata</taxon>
        <taxon>Vertebrata</taxon>
        <taxon>Euteleostomi</taxon>
        <taxon>Actinopterygii</taxon>
        <taxon>Neopterygii</taxon>
        <taxon>Teleostei</taxon>
        <taxon>Ostariophysi</taxon>
        <taxon>Cypriniformes</taxon>
        <taxon>Cyprinidae</taxon>
        <taxon>Cyprininae</taxon>
        <taxon>Cyprinus</taxon>
    </lineage>
</organism>
<keyword evidence="4" id="KW-1185">Reference proteome</keyword>
<dbReference type="InterPro" id="IPR013106">
    <property type="entry name" value="Ig_V-set"/>
</dbReference>
<dbReference type="Proteomes" id="UP001108240">
    <property type="component" value="Unplaced"/>
</dbReference>
<dbReference type="Gene3D" id="2.60.40.10">
    <property type="entry name" value="Immunoglobulins"/>
    <property type="match status" value="6"/>
</dbReference>
<reference evidence="3" key="1">
    <citation type="submission" date="2025-08" db="UniProtKB">
        <authorList>
            <consortium name="Ensembl"/>
        </authorList>
    </citation>
    <scope>IDENTIFICATION</scope>
</reference>
<evidence type="ECO:0000313" key="4">
    <source>
        <dbReference type="Proteomes" id="UP001108240"/>
    </source>
</evidence>